<feature type="site" description="Important for catalytic activity, responsible for pKa modulation of the active site Glu and correct orientation of both the proton donor and substrate" evidence="5">
    <location>
        <position position="139"/>
    </location>
</feature>
<dbReference type="GO" id="GO:0004553">
    <property type="term" value="F:hydrolase activity, hydrolyzing O-glycosyl compounds"/>
    <property type="evidence" value="ECO:0007669"/>
    <property type="project" value="InterPro"/>
</dbReference>
<comment type="similarity">
    <text evidence="1 6">Belongs to the glycosyl hydrolase 43 family.</text>
</comment>
<dbReference type="AlphaFoldDB" id="A0A8K0JHF6"/>
<dbReference type="InterPro" id="IPR006710">
    <property type="entry name" value="Glyco_hydro_43"/>
</dbReference>
<keyword evidence="2 6" id="KW-0378">Hydrolase</keyword>
<evidence type="ECO:0000256" key="3">
    <source>
        <dbReference type="ARBA" id="ARBA00023295"/>
    </source>
</evidence>
<dbReference type="CDD" id="cd18617">
    <property type="entry name" value="GH43_XynB-like"/>
    <property type="match status" value="1"/>
</dbReference>
<protein>
    <recommendedName>
        <fullName evidence="7">Beta-xylosidase C-terminal Concanavalin A-like domain-containing protein</fullName>
    </recommendedName>
</protein>
<dbReference type="Gene3D" id="2.60.120.200">
    <property type="match status" value="1"/>
</dbReference>
<keyword evidence="9" id="KW-1185">Reference proteome</keyword>
<dbReference type="SUPFAM" id="SSF75005">
    <property type="entry name" value="Arabinanase/levansucrase/invertase"/>
    <property type="match status" value="1"/>
</dbReference>
<accession>A0A8K0JHF6</accession>
<dbReference type="PANTHER" id="PTHR42812">
    <property type="entry name" value="BETA-XYLOSIDASE"/>
    <property type="match status" value="1"/>
</dbReference>
<evidence type="ECO:0000313" key="9">
    <source>
        <dbReference type="Proteomes" id="UP000812966"/>
    </source>
</evidence>
<dbReference type="InterPro" id="IPR041542">
    <property type="entry name" value="GH43_C2"/>
</dbReference>
<evidence type="ECO:0000259" key="7">
    <source>
        <dbReference type="Pfam" id="PF17851"/>
    </source>
</evidence>
<evidence type="ECO:0000256" key="2">
    <source>
        <dbReference type="ARBA" id="ARBA00022801"/>
    </source>
</evidence>
<dbReference type="Proteomes" id="UP000812966">
    <property type="component" value="Unassembled WGS sequence"/>
</dbReference>
<dbReference type="SUPFAM" id="SSF49899">
    <property type="entry name" value="Concanavalin A-like lectins/glucanases"/>
    <property type="match status" value="1"/>
</dbReference>
<evidence type="ECO:0000256" key="6">
    <source>
        <dbReference type="RuleBase" id="RU361187"/>
    </source>
</evidence>
<feature type="active site" description="Proton acceptor" evidence="4">
    <location>
        <position position="20"/>
    </location>
</feature>
<dbReference type="EMBL" id="JABELV010000162">
    <property type="protein sequence ID" value="KAG7528972.1"/>
    <property type="molecule type" value="Genomic_DNA"/>
</dbReference>
<dbReference type="GO" id="GO:0005975">
    <property type="term" value="P:carbohydrate metabolic process"/>
    <property type="evidence" value="ECO:0007669"/>
    <property type="project" value="InterPro"/>
</dbReference>
<feature type="domain" description="Beta-xylosidase C-terminal Concanavalin A-like" evidence="7">
    <location>
        <begin position="341"/>
        <end position="541"/>
    </location>
</feature>
<comment type="caution">
    <text evidence="8">The sequence shown here is derived from an EMBL/GenBank/DDBJ whole genome shotgun (WGS) entry which is preliminary data.</text>
</comment>
<evidence type="ECO:0000256" key="5">
    <source>
        <dbReference type="PIRSR" id="PIRSR606710-2"/>
    </source>
</evidence>
<dbReference type="InterPro" id="IPR023296">
    <property type="entry name" value="Glyco_hydro_beta-prop_sf"/>
</dbReference>
<dbReference type="InterPro" id="IPR013320">
    <property type="entry name" value="ConA-like_dom_sf"/>
</dbReference>
<keyword evidence="3 6" id="KW-0326">Glycosidase</keyword>
<proteinExistence type="inferred from homology"/>
<evidence type="ECO:0000313" key="8">
    <source>
        <dbReference type="EMBL" id="KAG7528972.1"/>
    </source>
</evidence>
<name>A0A8K0JHF6_9TREE</name>
<dbReference type="Pfam" id="PF17851">
    <property type="entry name" value="GH43_C2"/>
    <property type="match status" value="1"/>
</dbReference>
<dbReference type="OrthoDB" id="2139957at2759"/>
<dbReference type="PANTHER" id="PTHR42812:SF16">
    <property type="entry name" value="HYDROLASE, PUTATIVE (AFU_ORTHOLOGUE AFUA_7G06110)-RELATED"/>
    <property type="match status" value="1"/>
</dbReference>
<reference evidence="8" key="1">
    <citation type="submission" date="2020-04" db="EMBL/GenBank/DDBJ databases">
        <title>Analysis of mating type loci in Filobasidium floriforme.</title>
        <authorList>
            <person name="Nowrousian M."/>
        </authorList>
    </citation>
    <scope>NUCLEOTIDE SEQUENCE</scope>
    <source>
        <strain evidence="8">CBS 6242</strain>
    </source>
</reference>
<dbReference type="Pfam" id="PF04616">
    <property type="entry name" value="Glyco_hydro_43"/>
    <property type="match status" value="1"/>
</dbReference>
<sequence length="550" mass="61946">MPPTSIVTYRNPIIPGFNPDPSIIRVGSDYFLATSTFEYYPGVPIYHSKDLVNWALIGHALTRPSQLDMRTVEPGGGVWAPTLRFHNGRFYMTTAAVHHLSWGDHGGHVEPRGFYVWTENIFDESSWSDPIYFDNIGFDQDLFFDDDGKVYISTSLRTPRGERRPTKLDCIAVFGNEIDITTGRNLSRPVLLRKPSTTNVSEGSHIVKKDGMYYLLTADGGTGDLHQVWVSRSTSPMGPYEAGPDCPIVFNDQDSLVRTTGHMDVVQDESGGWWAVLLAARPQTDSKGVLMESHLGRETFLVPMVWPEGGWPVVNDRKIVSTVGSVVSGSIAKQDPIRPWRDGFDQDTLSLGWYHLRTPIKQDWDLKSRRLTLYGNPYTIDQQECPAALFRKQTAFTGTWTTEIDFDPDHPGEEAGTTVYWSKYAFMAAGLRKSEEGDGRYAFLRWYDPDTGEHQEKRRNLDETDSKPIQFKIEARPQTYTFSFNTMAPDAPWIDLGELSTRVLVDQKTRDAIFTGTHFGLYAQGHEGTSCSQPASFSFACFTPDIEQAD</sequence>
<feature type="active site" description="Proton donor" evidence="4">
    <location>
        <position position="202"/>
    </location>
</feature>
<dbReference type="Gene3D" id="2.115.10.20">
    <property type="entry name" value="Glycosyl hydrolase domain, family 43"/>
    <property type="match status" value="1"/>
</dbReference>
<dbReference type="InterPro" id="IPR051795">
    <property type="entry name" value="Glycosyl_Hydrlase_43"/>
</dbReference>
<evidence type="ECO:0000256" key="4">
    <source>
        <dbReference type="PIRSR" id="PIRSR606710-1"/>
    </source>
</evidence>
<evidence type="ECO:0000256" key="1">
    <source>
        <dbReference type="ARBA" id="ARBA00009865"/>
    </source>
</evidence>
<organism evidence="8 9">
    <name type="scientific">Filobasidium floriforme</name>
    <dbReference type="NCBI Taxonomy" id="5210"/>
    <lineage>
        <taxon>Eukaryota</taxon>
        <taxon>Fungi</taxon>
        <taxon>Dikarya</taxon>
        <taxon>Basidiomycota</taxon>
        <taxon>Agaricomycotina</taxon>
        <taxon>Tremellomycetes</taxon>
        <taxon>Filobasidiales</taxon>
        <taxon>Filobasidiaceae</taxon>
        <taxon>Filobasidium</taxon>
    </lineage>
</organism>
<gene>
    <name evidence="8" type="ORF">FFLO_05871</name>
</gene>